<feature type="coiled-coil region" evidence="1">
    <location>
        <begin position="322"/>
        <end position="356"/>
    </location>
</feature>
<dbReference type="Pfam" id="PF00010">
    <property type="entry name" value="HLH"/>
    <property type="match status" value="1"/>
</dbReference>
<dbReference type="Proteomes" id="UP000028545">
    <property type="component" value="Unassembled WGS sequence"/>
</dbReference>
<dbReference type="GO" id="GO:0046983">
    <property type="term" value="F:protein dimerization activity"/>
    <property type="evidence" value="ECO:0007669"/>
    <property type="project" value="InterPro"/>
</dbReference>
<evidence type="ECO:0000313" key="4">
    <source>
        <dbReference type="EMBL" id="KEZ46785.1"/>
    </source>
</evidence>
<dbReference type="RefSeq" id="XP_016646584.1">
    <property type="nucleotide sequence ID" value="XM_016782951.1"/>
</dbReference>
<dbReference type="InterPro" id="IPR011598">
    <property type="entry name" value="bHLH_dom"/>
</dbReference>
<dbReference type="PROSITE" id="PS50888">
    <property type="entry name" value="BHLH"/>
    <property type="match status" value="1"/>
</dbReference>
<protein>
    <recommendedName>
        <fullName evidence="3">BHLH domain-containing protein</fullName>
    </recommendedName>
</protein>
<feature type="compositionally biased region" description="Basic and acidic residues" evidence="2">
    <location>
        <begin position="215"/>
        <end position="230"/>
    </location>
</feature>
<dbReference type="SMART" id="SM00353">
    <property type="entry name" value="HLH"/>
    <property type="match status" value="1"/>
</dbReference>
<dbReference type="InterPro" id="IPR036638">
    <property type="entry name" value="HLH_DNA-bd_sf"/>
</dbReference>
<accession>A0A084GHH3</accession>
<comment type="caution">
    <text evidence="4">The sequence shown here is derived from an EMBL/GenBank/DDBJ whole genome shotgun (WGS) entry which is preliminary data.</text>
</comment>
<proteinExistence type="predicted"/>
<organism evidence="4 5">
    <name type="scientific">Pseudallescheria apiosperma</name>
    <name type="common">Scedosporium apiospermum</name>
    <dbReference type="NCBI Taxonomy" id="563466"/>
    <lineage>
        <taxon>Eukaryota</taxon>
        <taxon>Fungi</taxon>
        <taxon>Dikarya</taxon>
        <taxon>Ascomycota</taxon>
        <taxon>Pezizomycotina</taxon>
        <taxon>Sordariomycetes</taxon>
        <taxon>Hypocreomycetidae</taxon>
        <taxon>Microascales</taxon>
        <taxon>Microascaceae</taxon>
        <taxon>Scedosporium</taxon>
    </lineage>
</organism>
<dbReference type="HOGENOM" id="CLU_742180_0_0_1"/>
<dbReference type="GeneID" id="27718233"/>
<dbReference type="AlphaFoldDB" id="A0A084GHH3"/>
<name>A0A084GHH3_PSEDA</name>
<feature type="compositionally biased region" description="Basic residues" evidence="2">
    <location>
        <begin position="200"/>
        <end position="209"/>
    </location>
</feature>
<dbReference type="SUPFAM" id="SSF47459">
    <property type="entry name" value="HLH, helix-loop-helix DNA-binding domain"/>
    <property type="match status" value="1"/>
</dbReference>
<dbReference type="KEGG" id="sapo:SAPIO_CDS0081"/>
<evidence type="ECO:0000256" key="1">
    <source>
        <dbReference type="SAM" id="Coils"/>
    </source>
</evidence>
<evidence type="ECO:0000259" key="3">
    <source>
        <dbReference type="PROSITE" id="PS50888"/>
    </source>
</evidence>
<feature type="region of interest" description="Disordered" evidence="2">
    <location>
        <begin position="288"/>
        <end position="314"/>
    </location>
</feature>
<dbReference type="EMBL" id="JOWA01000011">
    <property type="protein sequence ID" value="KEZ46785.1"/>
    <property type="molecule type" value="Genomic_DNA"/>
</dbReference>
<evidence type="ECO:0000256" key="2">
    <source>
        <dbReference type="SAM" id="MobiDB-lite"/>
    </source>
</evidence>
<feature type="domain" description="BHLH" evidence="3">
    <location>
        <begin position="261"/>
        <end position="332"/>
    </location>
</feature>
<feature type="region of interest" description="Disordered" evidence="2">
    <location>
        <begin position="145"/>
        <end position="266"/>
    </location>
</feature>
<gene>
    <name evidence="4" type="ORF">SAPIO_CDS0081</name>
</gene>
<dbReference type="OrthoDB" id="5216902at2759"/>
<reference evidence="4 5" key="1">
    <citation type="journal article" date="2014" name="Genome Announc.">
        <title>Draft genome sequence of the pathogenic fungus Scedosporium apiospermum.</title>
        <authorList>
            <person name="Vandeputte P."/>
            <person name="Ghamrawi S."/>
            <person name="Rechenmann M."/>
            <person name="Iltis A."/>
            <person name="Giraud S."/>
            <person name="Fleury M."/>
            <person name="Thornton C."/>
            <person name="Delhaes L."/>
            <person name="Meyer W."/>
            <person name="Papon N."/>
            <person name="Bouchara J.P."/>
        </authorList>
    </citation>
    <scope>NUCLEOTIDE SEQUENCE [LARGE SCALE GENOMIC DNA]</scope>
    <source>
        <strain evidence="4 5">IHEM 14462</strain>
    </source>
</reference>
<dbReference type="VEuPathDB" id="FungiDB:SAPIO_CDS0081"/>
<evidence type="ECO:0000313" key="5">
    <source>
        <dbReference type="Proteomes" id="UP000028545"/>
    </source>
</evidence>
<feature type="compositionally biased region" description="Acidic residues" evidence="2">
    <location>
        <begin position="292"/>
        <end position="303"/>
    </location>
</feature>
<feature type="compositionally biased region" description="Basic and acidic residues" evidence="2">
    <location>
        <begin position="252"/>
        <end position="262"/>
    </location>
</feature>
<keyword evidence="5" id="KW-1185">Reference proteome</keyword>
<feature type="compositionally biased region" description="Low complexity" evidence="2">
    <location>
        <begin position="186"/>
        <end position="196"/>
    </location>
</feature>
<dbReference type="Gene3D" id="4.10.280.10">
    <property type="entry name" value="Helix-loop-helix DNA-binding domain"/>
    <property type="match status" value="1"/>
</dbReference>
<keyword evidence="1" id="KW-0175">Coiled coil</keyword>
<sequence length="373" mass="41131">MDSSSIYFERRDKLDDFAEQSPGVSPILDRFIPRAAMEDSAYFTTPNGAYSTLQGDAYTLAPRGSVDHRDPTTSFGLDFLPTADAMPRAYPAGTLDPAVTTNTTSPGDPTFCDIDPSRALYNDRDSSEECLGGGMHGQTAIAFDSSYSFLPSPPDAEEGAEGTTSTTPAISPRQITEPTFADVESGARSNSAANANKQRVERKKRRRHSTPVLPTKDKQAPGGPGDEKRRSTTQLRTASRAPKRYSQSTARKPAETPEEVKARAAHNQVEQQYRKRLNAQFERLLAVLPQPDYDEEGMDEEGGEGGGSRMGMEKRISKAEVLDLARRRIKLLERERATLERQKDELLGSVGRMQEEWTRRLGGPMPTAVKVER</sequence>